<dbReference type="PRINTS" id="PR00377">
    <property type="entry name" value="IMPHPHTASES"/>
</dbReference>
<dbReference type="Gene3D" id="3.40.190.80">
    <property type="match status" value="1"/>
</dbReference>
<evidence type="ECO:0000256" key="6">
    <source>
        <dbReference type="SAM" id="MobiDB-lite"/>
    </source>
</evidence>
<dbReference type="SUPFAM" id="SSF56655">
    <property type="entry name" value="Carbohydrate phosphatase"/>
    <property type="match status" value="1"/>
</dbReference>
<protein>
    <recommendedName>
        <fullName evidence="2">inositol-phosphate phosphatase</fullName>
        <ecNumber evidence="2">3.1.3.25</ecNumber>
    </recommendedName>
</protein>
<keyword evidence="4" id="KW-0378">Hydrolase</keyword>
<dbReference type="Proteomes" id="UP001500908">
    <property type="component" value="Unassembled WGS sequence"/>
</dbReference>
<dbReference type="InterPro" id="IPR020583">
    <property type="entry name" value="Inositol_monoP_metal-BS"/>
</dbReference>
<dbReference type="PANTHER" id="PTHR20854:SF4">
    <property type="entry name" value="INOSITOL-1-MONOPHOSPHATASE-RELATED"/>
    <property type="match status" value="1"/>
</dbReference>
<evidence type="ECO:0000256" key="4">
    <source>
        <dbReference type="ARBA" id="ARBA00022801"/>
    </source>
</evidence>
<dbReference type="EMBL" id="BAABDD010000007">
    <property type="protein sequence ID" value="GAA3739725.1"/>
    <property type="molecule type" value="Genomic_DNA"/>
</dbReference>
<dbReference type="RefSeq" id="WP_344969860.1">
    <property type="nucleotide sequence ID" value="NZ_BAABDD010000007.1"/>
</dbReference>
<dbReference type="Gene3D" id="3.30.540.10">
    <property type="entry name" value="Fructose-1,6-Bisphosphatase, subunit A, domain 1"/>
    <property type="match status" value="1"/>
</dbReference>
<keyword evidence="8" id="KW-1185">Reference proteome</keyword>
<reference evidence="8" key="1">
    <citation type="journal article" date="2019" name="Int. J. Syst. Evol. Microbiol.">
        <title>The Global Catalogue of Microorganisms (GCM) 10K type strain sequencing project: providing services to taxonomists for standard genome sequencing and annotation.</title>
        <authorList>
            <consortium name="The Broad Institute Genomics Platform"/>
            <consortium name="The Broad Institute Genome Sequencing Center for Infectious Disease"/>
            <person name="Wu L."/>
            <person name="Ma J."/>
        </authorList>
    </citation>
    <scope>NUCLEOTIDE SEQUENCE [LARGE SCALE GENOMIC DNA]</scope>
    <source>
        <strain evidence="8">JCM 17137</strain>
    </source>
</reference>
<dbReference type="InterPro" id="IPR020550">
    <property type="entry name" value="Inositol_monophosphatase_CS"/>
</dbReference>
<evidence type="ECO:0000256" key="1">
    <source>
        <dbReference type="ARBA" id="ARBA00001033"/>
    </source>
</evidence>
<dbReference type="PROSITE" id="PS00629">
    <property type="entry name" value="IMP_1"/>
    <property type="match status" value="1"/>
</dbReference>
<accession>A0ABP7FMQ3</accession>
<dbReference type="InterPro" id="IPR000760">
    <property type="entry name" value="Inositol_monophosphatase-like"/>
</dbReference>
<sequence length="272" mass="28809">MSSKITWPVPDPAAPPEAHPALVSAALSAARAYGEARAEHTRGELAESSRTGADGTATMRVDELVEGAIADTARRHRVNLLSEEVGFVDNASALTMVVDPVDGSNNAASGVPLSCFAGVMVEDGVPTEALTCWLDTGRCWHAIVGEDTAYRTSGRTELDGAALGLLRPHPEIGRSWWHLAERAERVRVLGTTCLEAALVAEGSFDAFVDPGNDAHRIVDLAAALVMVPAAGGVVRDVFDRPLEIDTDLTRRWSGVVAATPELAERIIETVRG</sequence>
<evidence type="ECO:0000256" key="5">
    <source>
        <dbReference type="ARBA" id="ARBA00022842"/>
    </source>
</evidence>
<proteinExistence type="predicted"/>
<dbReference type="PROSITE" id="PS00630">
    <property type="entry name" value="IMP_2"/>
    <property type="match status" value="1"/>
</dbReference>
<dbReference type="PANTHER" id="PTHR20854">
    <property type="entry name" value="INOSITOL MONOPHOSPHATASE"/>
    <property type="match status" value="1"/>
</dbReference>
<evidence type="ECO:0000313" key="8">
    <source>
        <dbReference type="Proteomes" id="UP001500908"/>
    </source>
</evidence>
<feature type="region of interest" description="Disordered" evidence="6">
    <location>
        <begin position="38"/>
        <end position="57"/>
    </location>
</feature>
<organism evidence="7 8">
    <name type="scientific">Salinactinospora qingdaonensis</name>
    <dbReference type="NCBI Taxonomy" id="702744"/>
    <lineage>
        <taxon>Bacteria</taxon>
        <taxon>Bacillati</taxon>
        <taxon>Actinomycetota</taxon>
        <taxon>Actinomycetes</taxon>
        <taxon>Streptosporangiales</taxon>
        <taxon>Nocardiopsidaceae</taxon>
        <taxon>Salinactinospora</taxon>
    </lineage>
</organism>
<evidence type="ECO:0000256" key="2">
    <source>
        <dbReference type="ARBA" id="ARBA00013106"/>
    </source>
</evidence>
<comment type="caution">
    <text evidence="7">The sequence shown here is derived from an EMBL/GenBank/DDBJ whole genome shotgun (WGS) entry which is preliminary data.</text>
</comment>
<evidence type="ECO:0000313" key="7">
    <source>
        <dbReference type="EMBL" id="GAA3739725.1"/>
    </source>
</evidence>
<keyword evidence="5" id="KW-0460">Magnesium</keyword>
<comment type="catalytic activity">
    <reaction evidence="1">
        <text>a myo-inositol phosphate + H2O = myo-inositol + phosphate</text>
        <dbReference type="Rhea" id="RHEA:24056"/>
        <dbReference type="ChEBI" id="CHEBI:15377"/>
        <dbReference type="ChEBI" id="CHEBI:17268"/>
        <dbReference type="ChEBI" id="CHEBI:43474"/>
        <dbReference type="ChEBI" id="CHEBI:84139"/>
        <dbReference type="EC" id="3.1.3.25"/>
    </reaction>
</comment>
<dbReference type="EC" id="3.1.3.25" evidence="2"/>
<keyword evidence="3" id="KW-0479">Metal-binding</keyword>
<name>A0ABP7FMQ3_9ACTN</name>
<gene>
    <name evidence="7" type="ORF">GCM10022402_19380</name>
</gene>
<feature type="compositionally biased region" description="Basic and acidic residues" evidence="6">
    <location>
        <begin position="38"/>
        <end position="47"/>
    </location>
</feature>
<dbReference type="Pfam" id="PF00459">
    <property type="entry name" value="Inositol_P"/>
    <property type="match status" value="1"/>
</dbReference>
<evidence type="ECO:0000256" key="3">
    <source>
        <dbReference type="ARBA" id="ARBA00022723"/>
    </source>
</evidence>